<dbReference type="EMBL" id="BMAO01014231">
    <property type="protein sequence ID" value="GFQ93648.1"/>
    <property type="molecule type" value="Genomic_DNA"/>
</dbReference>
<evidence type="ECO:0000313" key="1">
    <source>
        <dbReference type="EMBL" id="GFQ93648.1"/>
    </source>
</evidence>
<reference evidence="1" key="1">
    <citation type="submission" date="2020-07" db="EMBL/GenBank/DDBJ databases">
        <title>Multicomponent nature underlies the extraordinary mechanical properties of spider dragline silk.</title>
        <authorList>
            <person name="Kono N."/>
            <person name="Nakamura H."/>
            <person name="Mori M."/>
            <person name="Yoshida Y."/>
            <person name="Ohtoshi R."/>
            <person name="Malay A.D."/>
            <person name="Moran D.A.P."/>
            <person name="Tomita M."/>
            <person name="Numata K."/>
            <person name="Arakawa K."/>
        </authorList>
    </citation>
    <scope>NUCLEOTIDE SEQUENCE</scope>
</reference>
<sequence length="97" mass="10760">MGKFSDKKGMGLTPFSNWRVYALEKIFHPPLTLSRCASYHFAIIGKPCSAKGMVEVRGREGTASEVLLLQKFSCVPSPDDSLALTRSKTLSVVIWLR</sequence>
<organism evidence="1 2">
    <name type="scientific">Trichonephila clavata</name>
    <name type="common">Joro spider</name>
    <name type="synonym">Nephila clavata</name>
    <dbReference type="NCBI Taxonomy" id="2740835"/>
    <lineage>
        <taxon>Eukaryota</taxon>
        <taxon>Metazoa</taxon>
        <taxon>Ecdysozoa</taxon>
        <taxon>Arthropoda</taxon>
        <taxon>Chelicerata</taxon>
        <taxon>Arachnida</taxon>
        <taxon>Araneae</taxon>
        <taxon>Araneomorphae</taxon>
        <taxon>Entelegynae</taxon>
        <taxon>Araneoidea</taxon>
        <taxon>Nephilidae</taxon>
        <taxon>Trichonephila</taxon>
    </lineage>
</organism>
<keyword evidence="2" id="KW-1185">Reference proteome</keyword>
<dbReference type="AlphaFoldDB" id="A0A8X6L4N2"/>
<name>A0A8X6L4N2_TRICU</name>
<proteinExistence type="predicted"/>
<gene>
    <name evidence="1" type="ORF">TNCT_364481</name>
</gene>
<protein>
    <submittedName>
        <fullName evidence="1">Uncharacterized protein</fullName>
    </submittedName>
</protein>
<evidence type="ECO:0000313" key="2">
    <source>
        <dbReference type="Proteomes" id="UP000887116"/>
    </source>
</evidence>
<comment type="caution">
    <text evidence="1">The sequence shown here is derived from an EMBL/GenBank/DDBJ whole genome shotgun (WGS) entry which is preliminary data.</text>
</comment>
<dbReference type="OrthoDB" id="10486825at2759"/>
<accession>A0A8X6L4N2</accession>
<dbReference type="Proteomes" id="UP000887116">
    <property type="component" value="Unassembled WGS sequence"/>
</dbReference>